<sequence>MISVTTVHDRFLRVQIKVKCRQIETENEDGVLQELFRRVMEIDADITQTPVAIFKPNAQACTAYCLADDFELDNITGKLSVDNYIVKKNYNDMLHMSNSLSVGDISLFSNDTVVLWGLNQDRQTDFLDLIRQQQPTLNVIETKEVVEYTTDEDE</sequence>
<evidence type="ECO:0000313" key="1">
    <source>
        <dbReference type="EMBL" id="ORE17388.1"/>
    </source>
</evidence>
<accession>A0A1X0RZS1</accession>
<dbReference type="Proteomes" id="UP000242381">
    <property type="component" value="Unassembled WGS sequence"/>
</dbReference>
<dbReference type="AlphaFoldDB" id="A0A1X0RZS1"/>
<protein>
    <recommendedName>
        <fullName evidence="3">DUF155 domain-containing protein</fullName>
    </recommendedName>
</protein>
<name>A0A1X0RZS1_RHIZD</name>
<organism evidence="1 2">
    <name type="scientific">Rhizopus microsporus</name>
    <dbReference type="NCBI Taxonomy" id="58291"/>
    <lineage>
        <taxon>Eukaryota</taxon>
        <taxon>Fungi</taxon>
        <taxon>Fungi incertae sedis</taxon>
        <taxon>Mucoromycota</taxon>
        <taxon>Mucoromycotina</taxon>
        <taxon>Mucoromycetes</taxon>
        <taxon>Mucorales</taxon>
        <taxon>Mucorineae</taxon>
        <taxon>Rhizopodaceae</taxon>
        <taxon>Rhizopus</taxon>
    </lineage>
</organism>
<proteinExistence type="predicted"/>
<evidence type="ECO:0000313" key="2">
    <source>
        <dbReference type="Proteomes" id="UP000242381"/>
    </source>
</evidence>
<reference evidence="1 2" key="1">
    <citation type="journal article" date="2016" name="Proc. Natl. Acad. Sci. U.S.A.">
        <title>Lipid metabolic changes in an early divergent fungus govern the establishment of a mutualistic symbiosis with endobacteria.</title>
        <authorList>
            <person name="Lastovetsky O.A."/>
            <person name="Gaspar M.L."/>
            <person name="Mondo S.J."/>
            <person name="LaButti K.M."/>
            <person name="Sandor L."/>
            <person name="Grigoriev I.V."/>
            <person name="Henry S.A."/>
            <person name="Pawlowska T.E."/>
        </authorList>
    </citation>
    <scope>NUCLEOTIDE SEQUENCE [LARGE SCALE GENOMIC DNA]</scope>
    <source>
        <strain evidence="1 2">ATCC 11559</strain>
    </source>
</reference>
<gene>
    <name evidence="1" type="ORF">BCV71DRAFT_264842</name>
</gene>
<evidence type="ECO:0008006" key="3">
    <source>
        <dbReference type="Google" id="ProtNLM"/>
    </source>
</evidence>
<dbReference type="EMBL" id="KV921357">
    <property type="protein sequence ID" value="ORE17388.1"/>
    <property type="molecule type" value="Genomic_DNA"/>
</dbReference>